<accession>A0A078A142</accession>
<gene>
    <name evidence="2" type="primary">Contig14555.g15509</name>
    <name evidence="2" type="ORF">STYLEM_4557</name>
</gene>
<reference evidence="2 3" key="1">
    <citation type="submission" date="2014-06" db="EMBL/GenBank/DDBJ databases">
        <authorList>
            <person name="Swart Estienne"/>
        </authorList>
    </citation>
    <scope>NUCLEOTIDE SEQUENCE [LARGE SCALE GENOMIC DNA]</scope>
    <source>
        <strain evidence="2 3">130c</strain>
    </source>
</reference>
<keyword evidence="3" id="KW-1185">Reference proteome</keyword>
<keyword evidence="1" id="KW-0472">Membrane</keyword>
<evidence type="ECO:0000256" key="1">
    <source>
        <dbReference type="SAM" id="Phobius"/>
    </source>
</evidence>
<protein>
    <submittedName>
        <fullName evidence="2">Uncharacterized protein</fullName>
    </submittedName>
</protein>
<keyword evidence="1" id="KW-1133">Transmembrane helix</keyword>
<evidence type="ECO:0000313" key="2">
    <source>
        <dbReference type="EMBL" id="CDW75567.1"/>
    </source>
</evidence>
<dbReference type="OrthoDB" id="10438114at2759"/>
<organism evidence="2 3">
    <name type="scientific">Stylonychia lemnae</name>
    <name type="common">Ciliate</name>
    <dbReference type="NCBI Taxonomy" id="5949"/>
    <lineage>
        <taxon>Eukaryota</taxon>
        <taxon>Sar</taxon>
        <taxon>Alveolata</taxon>
        <taxon>Ciliophora</taxon>
        <taxon>Intramacronucleata</taxon>
        <taxon>Spirotrichea</taxon>
        <taxon>Stichotrichia</taxon>
        <taxon>Sporadotrichida</taxon>
        <taxon>Oxytrichidae</taxon>
        <taxon>Stylonychinae</taxon>
        <taxon>Stylonychia</taxon>
    </lineage>
</organism>
<name>A0A078A142_STYLE</name>
<keyword evidence="1" id="KW-0812">Transmembrane</keyword>
<dbReference type="AlphaFoldDB" id="A0A078A142"/>
<dbReference type="InParanoid" id="A0A078A142"/>
<dbReference type="EMBL" id="CCKQ01004410">
    <property type="protein sequence ID" value="CDW75567.1"/>
    <property type="molecule type" value="Genomic_DNA"/>
</dbReference>
<proteinExistence type="predicted"/>
<evidence type="ECO:0000313" key="3">
    <source>
        <dbReference type="Proteomes" id="UP000039865"/>
    </source>
</evidence>
<feature type="transmembrane region" description="Helical" evidence="1">
    <location>
        <begin position="168"/>
        <end position="189"/>
    </location>
</feature>
<dbReference type="Proteomes" id="UP000039865">
    <property type="component" value="Unassembled WGS sequence"/>
</dbReference>
<sequence length="232" mass="28401">MTETSQKSKKILDIPRKGEQIDDEQYAKLLNTYVTDVRKVEQLEKQRHKEYLLEQIYSYSFFDLIFPYHMYLGKFEHDNPSLKQTLENQEDYQFTTIRTFKRRRMYLLWLFYEKFDRILTEEQKERRNFAEHTMFKWNFGLKLMSAFTFLYVLSRRRHANPRYVYDFFLVYSASYMFILSHIMGVYKAWPLYADIAKKAVLSKQNVTIDDNVFMDDFKVQYYKYDIALSSII</sequence>